<evidence type="ECO:0000256" key="10">
    <source>
        <dbReference type="ARBA" id="ARBA00035657"/>
    </source>
</evidence>
<accession>A0ABX5R984</accession>
<evidence type="ECO:0000256" key="13">
    <source>
        <dbReference type="SAM" id="Phobius"/>
    </source>
</evidence>
<sequence length="138" mass="15774">MEHSFLFWLLLILAMFAGVAIGFLIARLLPNAAPNRTKRQLDDIQERFDSYQNEVVTHFTCTATMVKKLIKGYQEVQDHLTDGAARLAIDDSTHQRLLATLDFDAQKTILDRLTPPRDYAPKVPNSLGMLDEYYGFKK</sequence>
<evidence type="ECO:0000256" key="7">
    <source>
        <dbReference type="ARBA" id="ARBA00022989"/>
    </source>
</evidence>
<evidence type="ECO:0000313" key="14">
    <source>
        <dbReference type="EMBL" id="QAX81876.1"/>
    </source>
</evidence>
<comment type="subcellular location">
    <subcellularLocation>
        <location evidence="1">Cell inner membrane</location>
        <topology evidence="1">Single-pass membrane protein</topology>
    </subcellularLocation>
</comment>
<keyword evidence="2" id="KW-1003">Cell membrane</keyword>
<reference evidence="14 15" key="1">
    <citation type="journal article" date="2018" name="Genome Biol. Evol.">
        <title>Partnering With a Pest: Genomes of Hemlock Woolly Adelgid Symbionts Reveal Atypical Nutritional Provisioning Patterns in Dual-Obligate Bacteria.</title>
        <authorList>
            <person name="Weglarz K.M."/>
            <person name="Havill N.P."/>
            <person name="Burke G.R."/>
            <person name="von Dohlen C.D."/>
        </authorList>
    </citation>
    <scope>NUCLEOTIDE SEQUENCE [LARGE SCALE GENOMIC DNA]</scope>
    <source>
        <strain evidence="14 15">HWA_ENA</strain>
    </source>
</reference>
<feature type="transmembrane region" description="Helical" evidence="13">
    <location>
        <begin position="6"/>
        <end position="29"/>
    </location>
</feature>
<evidence type="ECO:0000256" key="6">
    <source>
        <dbReference type="ARBA" id="ARBA00022960"/>
    </source>
</evidence>
<proteinExistence type="inferred from homology"/>
<keyword evidence="9" id="KW-0131">Cell cycle</keyword>
<keyword evidence="4" id="KW-0132">Cell division</keyword>
<evidence type="ECO:0000256" key="5">
    <source>
        <dbReference type="ARBA" id="ARBA00022692"/>
    </source>
</evidence>
<dbReference type="RefSeq" id="WP_129211173.1">
    <property type="nucleotide sequence ID" value="NZ_CP026512.1"/>
</dbReference>
<evidence type="ECO:0000313" key="15">
    <source>
        <dbReference type="Proteomes" id="UP000288953"/>
    </source>
</evidence>
<name>A0ABX5R984_9PSED</name>
<keyword evidence="6" id="KW-0133">Cell shape</keyword>
<evidence type="ECO:0000256" key="11">
    <source>
        <dbReference type="ARBA" id="ARBA00035703"/>
    </source>
</evidence>
<dbReference type="InterPro" id="IPR009386">
    <property type="entry name" value="ZapG-like"/>
</dbReference>
<organism evidence="14 15">
    <name type="scientific">Candidatus Pseudomonas adelgestsugas</name>
    <dbReference type="NCBI Taxonomy" id="1302376"/>
    <lineage>
        <taxon>Bacteria</taxon>
        <taxon>Pseudomonadati</taxon>
        <taxon>Pseudomonadota</taxon>
        <taxon>Gammaproteobacteria</taxon>
        <taxon>Pseudomonadales</taxon>
        <taxon>Pseudomonadaceae</taxon>
        <taxon>Pseudomonas</taxon>
    </lineage>
</organism>
<evidence type="ECO:0000256" key="8">
    <source>
        <dbReference type="ARBA" id="ARBA00023136"/>
    </source>
</evidence>
<evidence type="ECO:0000256" key="12">
    <source>
        <dbReference type="ARBA" id="ARBA00035727"/>
    </source>
</evidence>
<keyword evidence="8 13" id="KW-0472">Membrane</keyword>
<evidence type="ECO:0000256" key="1">
    <source>
        <dbReference type="ARBA" id="ARBA00004377"/>
    </source>
</evidence>
<evidence type="ECO:0000256" key="2">
    <source>
        <dbReference type="ARBA" id="ARBA00022475"/>
    </source>
</evidence>
<evidence type="ECO:0000256" key="4">
    <source>
        <dbReference type="ARBA" id="ARBA00022618"/>
    </source>
</evidence>
<dbReference type="Pfam" id="PF06295">
    <property type="entry name" value="ZapG-like"/>
    <property type="match status" value="1"/>
</dbReference>
<dbReference type="PANTHER" id="PTHR39579">
    <property type="entry name" value="INNER MEMBRANE PROTEIN YHCB"/>
    <property type="match status" value="1"/>
</dbReference>
<dbReference type="Proteomes" id="UP000288953">
    <property type="component" value="Chromosome"/>
</dbReference>
<dbReference type="PANTHER" id="PTHR39579:SF1">
    <property type="entry name" value="INNER MEMBRANE PROTEIN YHCB"/>
    <property type="match status" value="1"/>
</dbReference>
<evidence type="ECO:0000256" key="9">
    <source>
        <dbReference type="ARBA" id="ARBA00023306"/>
    </source>
</evidence>
<dbReference type="EMBL" id="CP026512">
    <property type="protein sequence ID" value="QAX81876.1"/>
    <property type="molecule type" value="Genomic_DNA"/>
</dbReference>
<protein>
    <recommendedName>
        <fullName evidence="11">Z-ring associated protein G</fullName>
    </recommendedName>
    <alternativeName>
        <fullName evidence="12">Cell division protein ZapG</fullName>
    </alternativeName>
</protein>
<keyword evidence="15" id="KW-1185">Reference proteome</keyword>
<evidence type="ECO:0000256" key="3">
    <source>
        <dbReference type="ARBA" id="ARBA00022519"/>
    </source>
</evidence>
<keyword evidence="7 13" id="KW-1133">Transmembrane helix</keyword>
<keyword evidence="3" id="KW-0997">Cell inner membrane</keyword>
<comment type="similarity">
    <text evidence="10">Belongs to the ZapG family.</text>
</comment>
<gene>
    <name evidence="14" type="ORF">C3B55_00542</name>
</gene>
<keyword evidence="5 13" id="KW-0812">Transmembrane</keyword>